<organism evidence="5">
    <name type="scientific">uncultured Ethanoligenens sp</name>
    <dbReference type="NCBI Taxonomy" id="286556"/>
    <lineage>
        <taxon>Bacteria</taxon>
        <taxon>Bacillati</taxon>
        <taxon>Bacillota</taxon>
        <taxon>Clostridia</taxon>
        <taxon>Eubacteriales</taxon>
        <taxon>Oscillospiraceae</taxon>
        <taxon>Ethanoligenens</taxon>
        <taxon>environmental samples</taxon>
    </lineage>
</organism>
<sequence>MLTWTQHDPAIVPDSPYDRNGAYSGTAVKIPGEGYRLFYTGNRKEENGERRASQCSIFSPDLHTFVKDPDNPLIPEPA</sequence>
<accession>A0A060BP08</accession>
<comment type="similarity">
    <text evidence="1">Belongs to the glycosyl hydrolase 32 family.</text>
</comment>
<dbReference type="GO" id="GO:0016798">
    <property type="term" value="F:hydrolase activity, acting on glycosyl bonds"/>
    <property type="evidence" value="ECO:0007669"/>
    <property type="project" value="UniProtKB-KW"/>
</dbReference>
<feature type="non-terminal residue" evidence="5">
    <location>
        <position position="78"/>
    </location>
</feature>
<evidence type="ECO:0000256" key="1">
    <source>
        <dbReference type="ARBA" id="ARBA00009902"/>
    </source>
</evidence>
<evidence type="ECO:0000259" key="4">
    <source>
        <dbReference type="Pfam" id="PF00251"/>
    </source>
</evidence>
<dbReference type="InterPro" id="IPR013148">
    <property type="entry name" value="Glyco_hydro_32_N"/>
</dbReference>
<dbReference type="Pfam" id="PF00251">
    <property type="entry name" value="Glyco_hydro_32N"/>
    <property type="match status" value="1"/>
</dbReference>
<evidence type="ECO:0000313" key="5">
    <source>
        <dbReference type="EMBL" id="AIA84332.1"/>
    </source>
</evidence>
<evidence type="ECO:0000256" key="3">
    <source>
        <dbReference type="ARBA" id="ARBA00023295"/>
    </source>
</evidence>
<dbReference type="EMBL" id="KF117079">
    <property type="protein sequence ID" value="AIA84332.1"/>
    <property type="molecule type" value="Genomic_DNA"/>
</dbReference>
<dbReference type="InterPro" id="IPR023296">
    <property type="entry name" value="Glyco_hydro_beta-prop_sf"/>
</dbReference>
<reference evidence="5" key="1">
    <citation type="journal article" date="2013" name="Environ. Microbiol.">
        <title>Seasonally variable intestinal metagenomes of the red palm weevil (Rhynchophorus ferrugineus).</title>
        <authorList>
            <person name="Jia S."/>
            <person name="Zhang X."/>
            <person name="Zhang G."/>
            <person name="Yin A."/>
            <person name="Zhang S."/>
            <person name="Li F."/>
            <person name="Wang L."/>
            <person name="Zhao D."/>
            <person name="Yun Q."/>
            <person name="Tala"/>
            <person name="Wang J."/>
            <person name="Sun G."/>
            <person name="Baabdullah M."/>
            <person name="Yu X."/>
            <person name="Hu S."/>
            <person name="Al-Mssallem I.S."/>
            <person name="Yu J."/>
        </authorList>
    </citation>
    <scope>NUCLEOTIDE SEQUENCE</scope>
</reference>
<protein>
    <submittedName>
        <fullName evidence="5">Glyco_hydro_32N</fullName>
    </submittedName>
</protein>
<keyword evidence="3" id="KW-0326">Glycosidase</keyword>
<dbReference type="PANTHER" id="PTHR43101">
    <property type="entry name" value="BETA-FRUCTOSIDASE"/>
    <property type="match status" value="1"/>
</dbReference>
<dbReference type="SUPFAM" id="SSF75005">
    <property type="entry name" value="Arabinanase/levansucrase/invertase"/>
    <property type="match status" value="1"/>
</dbReference>
<feature type="domain" description="Glycosyl hydrolase family 32 N-terminal" evidence="4">
    <location>
        <begin position="1"/>
        <end position="76"/>
    </location>
</feature>
<dbReference type="InterPro" id="IPR051214">
    <property type="entry name" value="GH32_Enzymes"/>
</dbReference>
<name>A0A060BP08_9FIRM</name>
<dbReference type="PANTHER" id="PTHR43101:SF1">
    <property type="entry name" value="BETA-FRUCTOSIDASE"/>
    <property type="match status" value="1"/>
</dbReference>
<evidence type="ECO:0000256" key="2">
    <source>
        <dbReference type="ARBA" id="ARBA00022801"/>
    </source>
</evidence>
<dbReference type="Gene3D" id="2.115.10.20">
    <property type="entry name" value="Glycosyl hydrolase domain, family 43"/>
    <property type="match status" value="1"/>
</dbReference>
<proteinExistence type="inferred from homology"/>
<dbReference type="AlphaFoldDB" id="A0A060BP08"/>
<keyword evidence="2" id="KW-0378">Hydrolase</keyword>